<organism evidence="1 2">
    <name type="scientific">Zopfia rhizophila CBS 207.26</name>
    <dbReference type="NCBI Taxonomy" id="1314779"/>
    <lineage>
        <taxon>Eukaryota</taxon>
        <taxon>Fungi</taxon>
        <taxon>Dikarya</taxon>
        <taxon>Ascomycota</taxon>
        <taxon>Pezizomycotina</taxon>
        <taxon>Dothideomycetes</taxon>
        <taxon>Dothideomycetes incertae sedis</taxon>
        <taxon>Zopfiaceae</taxon>
        <taxon>Zopfia</taxon>
    </lineage>
</organism>
<dbReference type="EMBL" id="ML994611">
    <property type="protein sequence ID" value="KAF2194687.1"/>
    <property type="molecule type" value="Genomic_DNA"/>
</dbReference>
<feature type="non-terminal residue" evidence="1">
    <location>
        <position position="119"/>
    </location>
</feature>
<name>A0A6A6ER88_9PEZI</name>
<dbReference type="OrthoDB" id="3787959at2759"/>
<keyword evidence="2" id="KW-1185">Reference proteome</keyword>
<sequence length="119" mass="13634">TLQGLIAPDYVDFHTKEWKYCGSRDQLAGSLHEVTNIDCRVLALRSSRQRQMLSQFSIATRMSWASKRVTSRPEDIAYCLFGIFDVNMPLLYGDGAQKAFARLQEEILRCSVDRSILAW</sequence>
<feature type="non-terminal residue" evidence="1">
    <location>
        <position position="1"/>
    </location>
</feature>
<dbReference type="AlphaFoldDB" id="A0A6A6ER88"/>
<evidence type="ECO:0000313" key="2">
    <source>
        <dbReference type="Proteomes" id="UP000800200"/>
    </source>
</evidence>
<evidence type="ECO:0000313" key="1">
    <source>
        <dbReference type="EMBL" id="KAF2194687.1"/>
    </source>
</evidence>
<dbReference type="PANTHER" id="PTHR10622:SF10">
    <property type="entry name" value="HET DOMAIN-CONTAINING PROTEIN"/>
    <property type="match status" value="1"/>
</dbReference>
<gene>
    <name evidence="1" type="ORF">K469DRAFT_522323</name>
</gene>
<dbReference type="PANTHER" id="PTHR10622">
    <property type="entry name" value="HET DOMAIN-CONTAINING PROTEIN"/>
    <property type="match status" value="1"/>
</dbReference>
<evidence type="ECO:0008006" key="3">
    <source>
        <dbReference type="Google" id="ProtNLM"/>
    </source>
</evidence>
<reference evidence="1" key="1">
    <citation type="journal article" date="2020" name="Stud. Mycol.">
        <title>101 Dothideomycetes genomes: a test case for predicting lifestyles and emergence of pathogens.</title>
        <authorList>
            <person name="Haridas S."/>
            <person name="Albert R."/>
            <person name="Binder M."/>
            <person name="Bloem J."/>
            <person name="Labutti K."/>
            <person name="Salamov A."/>
            <person name="Andreopoulos B."/>
            <person name="Baker S."/>
            <person name="Barry K."/>
            <person name="Bills G."/>
            <person name="Bluhm B."/>
            <person name="Cannon C."/>
            <person name="Castanera R."/>
            <person name="Culley D."/>
            <person name="Daum C."/>
            <person name="Ezra D."/>
            <person name="Gonzalez J."/>
            <person name="Henrissat B."/>
            <person name="Kuo A."/>
            <person name="Liang C."/>
            <person name="Lipzen A."/>
            <person name="Lutzoni F."/>
            <person name="Magnuson J."/>
            <person name="Mondo S."/>
            <person name="Nolan M."/>
            <person name="Ohm R."/>
            <person name="Pangilinan J."/>
            <person name="Park H.-J."/>
            <person name="Ramirez L."/>
            <person name="Alfaro M."/>
            <person name="Sun H."/>
            <person name="Tritt A."/>
            <person name="Yoshinaga Y."/>
            <person name="Zwiers L.-H."/>
            <person name="Turgeon B."/>
            <person name="Goodwin S."/>
            <person name="Spatafora J."/>
            <person name="Crous P."/>
            <person name="Grigoriev I."/>
        </authorList>
    </citation>
    <scope>NUCLEOTIDE SEQUENCE</scope>
    <source>
        <strain evidence="1">CBS 207.26</strain>
    </source>
</reference>
<accession>A0A6A6ER88</accession>
<proteinExistence type="predicted"/>
<protein>
    <recommendedName>
        <fullName evidence="3">Heterokaryon incompatibility domain-containing protein</fullName>
    </recommendedName>
</protein>
<dbReference type="Proteomes" id="UP000800200">
    <property type="component" value="Unassembled WGS sequence"/>
</dbReference>